<sequence>MKNYCFILVMLAVFLTGCGNQKILLPDHVDETVMISHLKKPLLSFVHLDSYEIDSSELEYRITAMEKINHNHVILSGEEQEAVQKLNMEDGSVTELFETGKGVNGLLFQSENNRLYYSNGQEDKVGVVSLDNGELEAEISVGKLPIAMAIDPVSQLLYVVNSESSSISAVDLESHEEINTFSIINRPNGLFFDGKYLWVGGHGDYGTLNEYVYIYDPVTGKEVDRIKVGLMPVVLYHHPNDSNVHVICHGSSTVYSINIENRTITNKVEVDANPYAVTGDKQNLYVTSMDGNSLSIINKSTFQIEKKVSLADGPYQMILGEENE</sequence>
<dbReference type="RefSeq" id="WP_153402110.1">
    <property type="nucleotide sequence ID" value="NZ_ML762426.1"/>
</dbReference>
<dbReference type="PANTHER" id="PTHR47197">
    <property type="entry name" value="PROTEIN NIRF"/>
    <property type="match status" value="1"/>
</dbReference>
<dbReference type="EMBL" id="WEID01000026">
    <property type="protein sequence ID" value="KAB8138194.1"/>
    <property type="molecule type" value="Genomic_DNA"/>
</dbReference>
<gene>
    <name evidence="1" type="ORF">F9U64_06080</name>
</gene>
<comment type="caution">
    <text evidence="1">The sequence shown here is derived from an EMBL/GenBank/DDBJ whole genome shotgun (WGS) entry which is preliminary data.</text>
</comment>
<dbReference type="Gene3D" id="2.130.10.10">
    <property type="entry name" value="YVTN repeat-like/Quinoprotein amine dehydrogenase"/>
    <property type="match status" value="1"/>
</dbReference>
<name>A0A7C8KWI9_9BACI</name>
<reference evidence="1 2" key="1">
    <citation type="submission" date="2019-10" db="EMBL/GenBank/DDBJ databases">
        <title>Gracilibacillus sp. nov. isolated from rice seeds.</title>
        <authorList>
            <person name="He S."/>
        </authorList>
    </citation>
    <scope>NUCLEOTIDE SEQUENCE [LARGE SCALE GENOMIC DNA]</scope>
    <source>
        <strain evidence="1 2">TD8</strain>
    </source>
</reference>
<dbReference type="PANTHER" id="PTHR47197:SF3">
    <property type="entry name" value="DIHYDRO-HEME D1 DEHYDROGENASE"/>
    <property type="match status" value="1"/>
</dbReference>
<dbReference type="PROSITE" id="PS51257">
    <property type="entry name" value="PROKAR_LIPOPROTEIN"/>
    <property type="match status" value="1"/>
</dbReference>
<accession>A0A7C8KWI9</accession>
<dbReference type="Proteomes" id="UP000480246">
    <property type="component" value="Unassembled WGS sequence"/>
</dbReference>
<evidence type="ECO:0000313" key="1">
    <source>
        <dbReference type="EMBL" id="KAB8138194.1"/>
    </source>
</evidence>
<dbReference type="InterPro" id="IPR051200">
    <property type="entry name" value="Host-pathogen_enzymatic-act"/>
</dbReference>
<dbReference type="SUPFAM" id="SSF51004">
    <property type="entry name" value="C-terminal (heme d1) domain of cytochrome cd1-nitrite reductase"/>
    <property type="match status" value="1"/>
</dbReference>
<dbReference type="AlphaFoldDB" id="A0A7C8KWI9"/>
<organism evidence="1 2">
    <name type="scientific">Gracilibacillus oryzae</name>
    <dbReference type="NCBI Taxonomy" id="1672701"/>
    <lineage>
        <taxon>Bacteria</taxon>
        <taxon>Bacillati</taxon>
        <taxon>Bacillota</taxon>
        <taxon>Bacilli</taxon>
        <taxon>Bacillales</taxon>
        <taxon>Bacillaceae</taxon>
        <taxon>Gracilibacillus</taxon>
    </lineage>
</organism>
<dbReference type="OrthoDB" id="120019at2"/>
<dbReference type="InterPro" id="IPR011048">
    <property type="entry name" value="Haem_d1_sf"/>
</dbReference>
<dbReference type="InterPro" id="IPR015943">
    <property type="entry name" value="WD40/YVTN_repeat-like_dom_sf"/>
</dbReference>
<evidence type="ECO:0000313" key="2">
    <source>
        <dbReference type="Proteomes" id="UP000480246"/>
    </source>
</evidence>
<proteinExistence type="predicted"/>
<protein>
    <submittedName>
        <fullName evidence="1">YncE family protein</fullName>
    </submittedName>
</protein>
<keyword evidence="2" id="KW-1185">Reference proteome</keyword>